<dbReference type="AlphaFoldDB" id="A0A067Q517"/>
<evidence type="ECO:0000313" key="2">
    <source>
        <dbReference type="EMBL" id="KDQ62069.1"/>
    </source>
</evidence>
<feature type="region of interest" description="Disordered" evidence="1">
    <location>
        <begin position="64"/>
        <end position="100"/>
    </location>
</feature>
<keyword evidence="3" id="KW-1185">Reference proteome</keyword>
<dbReference type="Proteomes" id="UP000027265">
    <property type="component" value="Unassembled WGS sequence"/>
</dbReference>
<evidence type="ECO:0000313" key="3">
    <source>
        <dbReference type="Proteomes" id="UP000027265"/>
    </source>
</evidence>
<dbReference type="HOGENOM" id="CLU_2306545_0_0_1"/>
<protein>
    <submittedName>
        <fullName evidence="2">Uncharacterized protein</fullName>
    </submittedName>
</protein>
<gene>
    <name evidence="2" type="ORF">JAAARDRAFT_448343</name>
</gene>
<accession>A0A067Q517</accession>
<name>A0A067Q517_9AGAM</name>
<organism evidence="2 3">
    <name type="scientific">Jaapia argillacea MUCL 33604</name>
    <dbReference type="NCBI Taxonomy" id="933084"/>
    <lineage>
        <taxon>Eukaryota</taxon>
        <taxon>Fungi</taxon>
        <taxon>Dikarya</taxon>
        <taxon>Basidiomycota</taxon>
        <taxon>Agaricomycotina</taxon>
        <taxon>Agaricomycetes</taxon>
        <taxon>Agaricomycetidae</taxon>
        <taxon>Jaapiales</taxon>
        <taxon>Jaapiaceae</taxon>
        <taxon>Jaapia</taxon>
    </lineage>
</organism>
<dbReference type="EMBL" id="KL197711">
    <property type="protein sequence ID" value="KDQ62069.1"/>
    <property type="molecule type" value="Genomic_DNA"/>
</dbReference>
<dbReference type="InParanoid" id="A0A067Q517"/>
<reference evidence="3" key="1">
    <citation type="journal article" date="2014" name="Proc. Natl. Acad. Sci. U.S.A.">
        <title>Extensive sampling of basidiomycete genomes demonstrates inadequacy of the white-rot/brown-rot paradigm for wood decay fungi.</title>
        <authorList>
            <person name="Riley R."/>
            <person name="Salamov A.A."/>
            <person name="Brown D.W."/>
            <person name="Nagy L.G."/>
            <person name="Floudas D."/>
            <person name="Held B.W."/>
            <person name="Levasseur A."/>
            <person name="Lombard V."/>
            <person name="Morin E."/>
            <person name="Otillar R."/>
            <person name="Lindquist E.A."/>
            <person name="Sun H."/>
            <person name="LaButti K.M."/>
            <person name="Schmutz J."/>
            <person name="Jabbour D."/>
            <person name="Luo H."/>
            <person name="Baker S.E."/>
            <person name="Pisabarro A.G."/>
            <person name="Walton J.D."/>
            <person name="Blanchette R.A."/>
            <person name="Henrissat B."/>
            <person name="Martin F."/>
            <person name="Cullen D."/>
            <person name="Hibbett D.S."/>
            <person name="Grigoriev I.V."/>
        </authorList>
    </citation>
    <scope>NUCLEOTIDE SEQUENCE [LARGE SCALE GENOMIC DNA]</scope>
    <source>
        <strain evidence="3">MUCL 33604</strain>
    </source>
</reference>
<sequence>MSSPLGPLPFLNPRKFSLAAGLKLLSILELHAMPALQWTYGINGSGMHLGIVPLLRGAEMSTSKVHGRPSDMVMHPQEGKGNKHHGMLYPKGKNSYSASM</sequence>
<proteinExistence type="predicted"/>
<evidence type="ECO:0000256" key="1">
    <source>
        <dbReference type="SAM" id="MobiDB-lite"/>
    </source>
</evidence>